<feature type="region of interest" description="Disordered" evidence="1">
    <location>
        <begin position="1"/>
        <end position="21"/>
    </location>
</feature>
<dbReference type="InterPro" id="IPR045582">
    <property type="entry name" value="Trehalase-like_N"/>
</dbReference>
<name>A0A7X0U122_9ACTN</name>
<evidence type="ECO:0000259" key="2">
    <source>
        <dbReference type="Pfam" id="PF00723"/>
    </source>
</evidence>
<evidence type="ECO:0000313" key="5">
    <source>
        <dbReference type="Proteomes" id="UP000565579"/>
    </source>
</evidence>
<feature type="compositionally biased region" description="Polar residues" evidence="1">
    <location>
        <begin position="1"/>
        <end position="14"/>
    </location>
</feature>
<proteinExistence type="predicted"/>
<dbReference type="RefSeq" id="WP_185105274.1">
    <property type="nucleotide sequence ID" value="NZ_BAAAXY010000095.1"/>
</dbReference>
<accession>A0A7X0U122</accession>
<feature type="domain" description="Trehalase-like N-terminal" evidence="3">
    <location>
        <begin position="23"/>
        <end position="155"/>
    </location>
</feature>
<protein>
    <submittedName>
        <fullName evidence="4">GH15 family glucan-1,4-alpha-glucosidase</fullName>
    </submittedName>
</protein>
<dbReference type="AlphaFoldDB" id="A0A7X0U122"/>
<evidence type="ECO:0000259" key="3">
    <source>
        <dbReference type="Pfam" id="PF19291"/>
    </source>
</evidence>
<dbReference type="PANTHER" id="PTHR31616:SF0">
    <property type="entry name" value="GLUCAN 1,4-ALPHA-GLUCOSIDASE"/>
    <property type="match status" value="1"/>
</dbReference>
<dbReference type="Gene3D" id="1.50.10.10">
    <property type="match status" value="1"/>
</dbReference>
<dbReference type="Pfam" id="PF19291">
    <property type="entry name" value="TREH_N"/>
    <property type="match status" value="1"/>
</dbReference>
<dbReference type="GO" id="GO:0005975">
    <property type="term" value="P:carbohydrate metabolic process"/>
    <property type="evidence" value="ECO:0007669"/>
    <property type="project" value="InterPro"/>
</dbReference>
<sequence length="616" mass="69154">MQADSTGPASTGQDQPGDPRYLPIGEHGLIGDLRTVALVGTNGTIDWYCCPHFDAPSVFGSLLDAQRGGSFELAADVPYTTKQFYFPDTNVLITRFFADDGVGEIQDFMPIEGDTSEADRHRLIRRVTCVRGTLPFRVLVAPRFDYARQPHTVTQDGAMTFFESPSLGLGLISSVPVEHDGRDVRGRFVLREGELAVFALDRLVPGVQPRGCPLEEAERLFTATVAFWRRWLSASRYRGRWREIVHRSALTLKLLTYAPTGGIVAAPTTSLPEQIGGRRNWDYRYVWVRDAAFCVYALLRLGFTEEAEAFMGFLERNVRLDGTGPGGPLQIMYGIDGRSELPEEELSHLEGYRGSRPVRIGNAAVDQLQLDIYGALIDSVYLYNKWGTPISSHRWDEVCTLVNWVCDNWDQPDEGVWETRGGRRNFTYSRLMCWVAIERAMRVASQRGLPADIPRWRRNRDAIYRDIMEHGWSERLQGFVQQFDDEVLDAAVLMMPLAKFVSPTDPKWLSTLDALGGTLVSDSLVYRYDPLLSPDGLEGQEGTFSICSFWYVEALARAGRIDEARLAFEKMLTYANHLGLYAEQIGHTGEQLGNFPQAFTHLALISAAFNLDHALG</sequence>
<dbReference type="SUPFAM" id="SSF48208">
    <property type="entry name" value="Six-hairpin glycosidases"/>
    <property type="match status" value="1"/>
</dbReference>
<dbReference type="PANTHER" id="PTHR31616">
    <property type="entry name" value="TREHALASE"/>
    <property type="match status" value="1"/>
</dbReference>
<evidence type="ECO:0000313" key="4">
    <source>
        <dbReference type="EMBL" id="MBB6551128.1"/>
    </source>
</evidence>
<comment type="caution">
    <text evidence="4">The sequence shown here is derived from an EMBL/GenBank/DDBJ whole genome shotgun (WGS) entry which is preliminary data.</text>
</comment>
<gene>
    <name evidence="4" type="ORF">HD593_005923</name>
</gene>
<evidence type="ECO:0000256" key="1">
    <source>
        <dbReference type="SAM" id="MobiDB-lite"/>
    </source>
</evidence>
<dbReference type="GO" id="GO:0004553">
    <property type="term" value="F:hydrolase activity, hydrolyzing O-glycosyl compounds"/>
    <property type="evidence" value="ECO:0007669"/>
    <property type="project" value="TreeGrafter"/>
</dbReference>
<dbReference type="Proteomes" id="UP000565579">
    <property type="component" value="Unassembled WGS sequence"/>
</dbReference>
<organism evidence="4 5">
    <name type="scientific">Nonomuraea rubra</name>
    <dbReference type="NCBI Taxonomy" id="46180"/>
    <lineage>
        <taxon>Bacteria</taxon>
        <taxon>Bacillati</taxon>
        <taxon>Actinomycetota</taxon>
        <taxon>Actinomycetes</taxon>
        <taxon>Streptosporangiales</taxon>
        <taxon>Streptosporangiaceae</taxon>
        <taxon>Nonomuraea</taxon>
    </lineage>
</organism>
<reference evidence="4 5" key="1">
    <citation type="submission" date="2020-08" db="EMBL/GenBank/DDBJ databases">
        <title>Sequencing the genomes of 1000 actinobacteria strains.</title>
        <authorList>
            <person name="Klenk H.-P."/>
        </authorList>
    </citation>
    <scope>NUCLEOTIDE SEQUENCE [LARGE SCALE GENOMIC DNA]</scope>
    <source>
        <strain evidence="4 5">DSM 43768</strain>
    </source>
</reference>
<dbReference type="Pfam" id="PF00723">
    <property type="entry name" value="Glyco_hydro_15"/>
    <property type="match status" value="1"/>
</dbReference>
<dbReference type="InterPro" id="IPR008928">
    <property type="entry name" value="6-hairpin_glycosidase_sf"/>
</dbReference>
<keyword evidence="5" id="KW-1185">Reference proteome</keyword>
<dbReference type="InterPro" id="IPR011613">
    <property type="entry name" value="GH15-like"/>
</dbReference>
<dbReference type="InterPro" id="IPR012341">
    <property type="entry name" value="6hp_glycosidase-like_sf"/>
</dbReference>
<feature type="domain" description="GH15-like" evidence="2">
    <location>
        <begin position="242"/>
        <end position="608"/>
    </location>
</feature>
<dbReference type="EMBL" id="JACHMI010000001">
    <property type="protein sequence ID" value="MBB6551128.1"/>
    <property type="molecule type" value="Genomic_DNA"/>
</dbReference>